<dbReference type="Proteomes" id="UP000285310">
    <property type="component" value="Unassembled WGS sequence"/>
</dbReference>
<dbReference type="NCBIfam" id="NF038117">
    <property type="entry name" value="choice_anch_I"/>
    <property type="match status" value="1"/>
</dbReference>
<accession>A0A423PW76</accession>
<comment type="caution">
    <text evidence="3">The sequence shown here is derived from an EMBL/GenBank/DDBJ whole genome shotgun (WGS) entry which is preliminary data.</text>
</comment>
<dbReference type="SUPFAM" id="SSF51004">
    <property type="entry name" value="C-terminal (heme d1) domain of cytochrome cd1-nitrite reductase"/>
    <property type="match status" value="1"/>
</dbReference>
<dbReference type="InterPro" id="IPR011048">
    <property type="entry name" value="Haem_d1_sf"/>
</dbReference>
<feature type="domain" description="Choice-of-anchor I" evidence="2">
    <location>
        <begin position="61"/>
        <end position="538"/>
    </location>
</feature>
<dbReference type="InterPro" id="IPR052956">
    <property type="entry name" value="Mesenchyme-surface_protein"/>
</dbReference>
<proteinExistence type="predicted"/>
<dbReference type="OrthoDB" id="9803927at2"/>
<sequence length="559" mass="59480">MSKWAWAGLVLTGVLVASGCSDDKNALAEDMNDKTEAPATPQRALRITQAGRYQVSPFAFDAGAAEIVAYDPRLMRLYVVNSSARTVDVLDIADPDAITRIGQIDASAEGASANSVAVSGTTVAVAIEAKTKTAPGKVAFYNASDFTKLGEATVGALPDMVTFTPNGRRVLVANEGEPADDYATDPEGSVSVIDVSRGFQMPDVRSADFSAYNDHAEALRERGVRIFGPRASVAQDLEPEYIAVAADGETAYVSLQENNAIATVDIENARVTAIHALGEKDFNLAGQGIDPSNSDGLNIRKVPVFGLYQPDTIAVFTDDDTRYLLTANEGDARDYDGFSEEADAKDVTLDPQVFPNAAALQEDSALGDLKITTTLGDADNDGDYEALYAYGARSFSIRRAADAALVYDSADDFEQITGQRYGDGFNADNTSNDGDDRSDNKGPEPEALATGVIDGRRYAFIGLERMSGFMVYDITAVEAPEFVTYINNRDLDVDPESGRAGDLGPESIVFISADDSPIDDQPLLAVGNEVSGSTTLYRLHLIAASADNDSMQDSMADDG</sequence>
<dbReference type="Pfam" id="PF22494">
    <property type="entry name" value="choice_anch_I"/>
    <property type="match status" value="1"/>
</dbReference>
<dbReference type="InParanoid" id="A0A423PW76"/>
<reference evidence="3 4" key="1">
    <citation type="submission" date="2013-10" db="EMBL/GenBank/DDBJ databases">
        <title>Salinisphaera japonica YTM-1 Genome Sequencing.</title>
        <authorList>
            <person name="Lai Q."/>
            <person name="Li C."/>
            <person name="Shao Z."/>
        </authorList>
    </citation>
    <scope>NUCLEOTIDE SEQUENCE [LARGE SCALE GENOMIC DNA]</scope>
    <source>
        <strain evidence="3 4">YTM-1</strain>
    </source>
</reference>
<dbReference type="RefSeq" id="WP_123657724.1">
    <property type="nucleotide sequence ID" value="NZ_AYKG01000013.1"/>
</dbReference>
<dbReference type="Gene3D" id="2.130.10.10">
    <property type="entry name" value="YVTN repeat-like/Quinoprotein amine dehydrogenase"/>
    <property type="match status" value="1"/>
</dbReference>
<evidence type="ECO:0000259" key="2">
    <source>
        <dbReference type="Pfam" id="PF22494"/>
    </source>
</evidence>
<dbReference type="PROSITE" id="PS51257">
    <property type="entry name" value="PROKAR_LIPOPROTEIN"/>
    <property type="match status" value="1"/>
</dbReference>
<feature type="compositionally biased region" description="Basic and acidic residues" evidence="1">
    <location>
        <begin position="434"/>
        <end position="444"/>
    </location>
</feature>
<dbReference type="InterPro" id="IPR015943">
    <property type="entry name" value="WD40/YVTN_repeat-like_dom_sf"/>
</dbReference>
<gene>
    <name evidence="3" type="ORF">SAJA_05990</name>
</gene>
<dbReference type="EMBL" id="AYKG01000013">
    <property type="protein sequence ID" value="ROO29811.1"/>
    <property type="molecule type" value="Genomic_DNA"/>
</dbReference>
<protein>
    <submittedName>
        <fullName evidence="3">Alkaline phosphatase</fullName>
    </submittedName>
</protein>
<evidence type="ECO:0000313" key="3">
    <source>
        <dbReference type="EMBL" id="ROO29811.1"/>
    </source>
</evidence>
<dbReference type="PANTHER" id="PTHR46928:SF1">
    <property type="entry name" value="MESENCHYME-SPECIFIC CELL SURFACE GLYCOPROTEIN"/>
    <property type="match status" value="1"/>
</dbReference>
<dbReference type="InterPro" id="IPR055188">
    <property type="entry name" value="Choice_anch_I"/>
</dbReference>
<evidence type="ECO:0000256" key="1">
    <source>
        <dbReference type="SAM" id="MobiDB-lite"/>
    </source>
</evidence>
<dbReference type="PANTHER" id="PTHR46928">
    <property type="entry name" value="MESENCHYME-SPECIFIC CELL SURFACE GLYCOPROTEIN"/>
    <property type="match status" value="1"/>
</dbReference>
<evidence type="ECO:0000313" key="4">
    <source>
        <dbReference type="Proteomes" id="UP000285310"/>
    </source>
</evidence>
<organism evidence="3 4">
    <name type="scientific">Salinisphaera japonica YTM-1</name>
    <dbReference type="NCBI Taxonomy" id="1209778"/>
    <lineage>
        <taxon>Bacteria</taxon>
        <taxon>Pseudomonadati</taxon>
        <taxon>Pseudomonadota</taxon>
        <taxon>Gammaproteobacteria</taxon>
        <taxon>Salinisphaerales</taxon>
        <taxon>Salinisphaeraceae</taxon>
        <taxon>Salinisphaera</taxon>
    </lineage>
</organism>
<name>A0A423PW76_9GAMM</name>
<keyword evidence="4" id="KW-1185">Reference proteome</keyword>
<dbReference type="AlphaFoldDB" id="A0A423PW76"/>
<feature type="region of interest" description="Disordered" evidence="1">
    <location>
        <begin position="418"/>
        <end position="447"/>
    </location>
</feature>